<dbReference type="Proteomes" id="UP001165079">
    <property type="component" value="Unassembled WGS sequence"/>
</dbReference>
<evidence type="ECO:0000313" key="2">
    <source>
        <dbReference type="Proteomes" id="UP001165079"/>
    </source>
</evidence>
<dbReference type="AlphaFoldDB" id="A0A9W6WB28"/>
<dbReference type="EMBL" id="BSTX01000003">
    <property type="protein sequence ID" value="GLZ80224.1"/>
    <property type="molecule type" value="Genomic_DNA"/>
</dbReference>
<organism evidence="1 2">
    <name type="scientific">Actinorhabdospora filicis</name>
    <dbReference type="NCBI Taxonomy" id="1785913"/>
    <lineage>
        <taxon>Bacteria</taxon>
        <taxon>Bacillati</taxon>
        <taxon>Actinomycetota</taxon>
        <taxon>Actinomycetes</taxon>
        <taxon>Micromonosporales</taxon>
        <taxon>Micromonosporaceae</taxon>
        <taxon>Actinorhabdospora</taxon>
    </lineage>
</organism>
<protein>
    <recommendedName>
        <fullName evidence="3">DUF1963 domain-containing protein</fullName>
    </recommendedName>
</protein>
<evidence type="ECO:0008006" key="3">
    <source>
        <dbReference type="Google" id="ProtNLM"/>
    </source>
</evidence>
<dbReference type="SUPFAM" id="SSF103032">
    <property type="entry name" value="Hypothetical protein YwqG"/>
    <property type="match status" value="1"/>
</dbReference>
<reference evidence="1" key="1">
    <citation type="submission" date="2023-03" db="EMBL/GenBank/DDBJ databases">
        <title>Actinorhabdospora filicis NBRC 111898.</title>
        <authorList>
            <person name="Ichikawa N."/>
            <person name="Sato H."/>
            <person name="Tonouchi N."/>
        </authorList>
    </citation>
    <scope>NUCLEOTIDE SEQUENCE</scope>
    <source>
        <strain evidence="1">NBRC 111898</strain>
    </source>
</reference>
<accession>A0A9W6WB28</accession>
<sequence>MVTLLTYAGPAAPDAHTPRTGGVPLAPAGFQWPVCRTCGGAMMFLAHLPSAEGAVAVFMCQNDPGLCQEWDPAQGGNAAYVFTGPLGETGVPEKGQTRLPEAAGLTTTEVDAADYATARQGWAAATGRSPREVLGKLGGAPEWIQGDETPTCQGCGAPMDFGVQLEEGRDPRTGMNFGGGGRGYVFACGPCDRAAFVWQC</sequence>
<keyword evidence="2" id="KW-1185">Reference proteome</keyword>
<gene>
    <name evidence="1" type="ORF">Afil01_50310</name>
</gene>
<dbReference type="InterPro" id="IPR035948">
    <property type="entry name" value="YwqG-like_sf"/>
</dbReference>
<comment type="caution">
    <text evidence="1">The sequence shown here is derived from an EMBL/GenBank/DDBJ whole genome shotgun (WGS) entry which is preliminary data.</text>
</comment>
<name>A0A9W6WB28_9ACTN</name>
<dbReference type="RefSeq" id="WP_285665348.1">
    <property type="nucleotide sequence ID" value="NZ_BSTX01000003.1"/>
</dbReference>
<evidence type="ECO:0000313" key="1">
    <source>
        <dbReference type="EMBL" id="GLZ80224.1"/>
    </source>
</evidence>
<proteinExistence type="predicted"/>